<organism evidence="2 3">
    <name type="scientific">Arthrobacter nitrophenolicus</name>
    <dbReference type="NCBI Taxonomy" id="683150"/>
    <lineage>
        <taxon>Bacteria</taxon>
        <taxon>Bacillati</taxon>
        <taxon>Actinomycetota</taxon>
        <taxon>Actinomycetes</taxon>
        <taxon>Micrococcales</taxon>
        <taxon>Micrococcaceae</taxon>
        <taxon>Arthrobacter</taxon>
    </lineage>
</organism>
<proteinExistence type="predicted"/>
<dbReference type="Gene3D" id="1.10.287.1060">
    <property type="entry name" value="ESAT-6-like"/>
    <property type="match status" value="1"/>
</dbReference>
<feature type="compositionally biased region" description="Gly residues" evidence="1">
    <location>
        <begin position="91"/>
        <end position="110"/>
    </location>
</feature>
<sequence length="498" mass="53957">MAGTFYGGDVGQLRQLAKDLAGGANKLDALSQQLGSTISAGLWKGRDGDRFRGEWSSSHVKLLKSATAGLEAASKALLANADEQERASTGSGPGGSGGAGGSGAAGGSGEGTVQDLTDTLTAMTPEERREYLQSGEFERWALANPDAAKTALDAAADSGLIDKNSPEYADFLSSYWNNHAMLDMGIDPASWDTSRGTEPNWETIRSVYEFYGQAYLANPDLQWAGMANMIGPSFAGGFRDMAMLRDLAQQIADNPAADIPVPVLDEIEQLAGMTDQEIRFYETSMLDMNKEIFLDQARQHQAYLNGGLDEINRLRDSGAIDPGTADAWADIDSGDPDRVQEGNTALLYREQNEIIADDYDNMRGHPGGEAVTYMVTLAGEPSIPGARSYPEVFPYTFSVKSPGPENIPLTSWDNPAQFRTDFTTGFPDGNIANADQRWELIRQDTLPAYQDLLATDPDQAARIIGSDFDARVDQYRPTNNIPGIMDRFLDGFDTEVHQ</sequence>
<protein>
    <submittedName>
        <fullName evidence="2">WXG100 family type VII secretion target</fullName>
    </submittedName>
</protein>
<evidence type="ECO:0000313" key="2">
    <source>
        <dbReference type="EMBL" id="TDL35949.1"/>
    </source>
</evidence>
<comment type="caution">
    <text evidence="2">The sequence shown here is derived from an EMBL/GenBank/DDBJ whole genome shotgun (WGS) entry which is preliminary data.</text>
</comment>
<dbReference type="Proteomes" id="UP000294621">
    <property type="component" value="Unassembled WGS sequence"/>
</dbReference>
<dbReference type="AlphaFoldDB" id="A0A4R5XVT6"/>
<evidence type="ECO:0000313" key="3">
    <source>
        <dbReference type="Proteomes" id="UP000294621"/>
    </source>
</evidence>
<name>A0A4R5XVT6_9MICC</name>
<gene>
    <name evidence="2" type="ORF">E2R57_15555</name>
</gene>
<accession>A0A4R5XVT6</accession>
<feature type="region of interest" description="Disordered" evidence="1">
    <location>
        <begin position="81"/>
        <end position="114"/>
    </location>
</feature>
<dbReference type="EMBL" id="SMZQ01000008">
    <property type="protein sequence ID" value="TDL35949.1"/>
    <property type="molecule type" value="Genomic_DNA"/>
</dbReference>
<evidence type="ECO:0000256" key="1">
    <source>
        <dbReference type="SAM" id="MobiDB-lite"/>
    </source>
</evidence>
<reference evidence="2 3" key="1">
    <citation type="submission" date="2019-03" db="EMBL/GenBank/DDBJ databases">
        <title>Genome Sequencing and Assembly of Various Microbes Isolated from Partially Reclaimed Soil and Acid Mine Drainage (AMD) Site.</title>
        <authorList>
            <person name="Steinbock B."/>
            <person name="Bechtold R."/>
            <person name="Sevigny J.L."/>
            <person name="Thomas D."/>
            <person name="Cuthill L.R."/>
            <person name="Aveiro Johannsen E.J."/>
            <person name="Thomas K."/>
            <person name="Ghosh A."/>
        </authorList>
    </citation>
    <scope>NUCLEOTIDE SEQUENCE [LARGE SCALE GENOMIC DNA]</scope>
    <source>
        <strain evidence="2 3">S-A1</strain>
    </source>
</reference>
<dbReference type="OrthoDB" id="3259161at2"/>
<dbReference type="RefSeq" id="WP_133350532.1">
    <property type="nucleotide sequence ID" value="NZ_SMZQ01000008.1"/>
</dbReference>